<keyword evidence="5" id="KW-1185">Reference proteome</keyword>
<dbReference type="Gene3D" id="1.10.357.10">
    <property type="entry name" value="Tetracycline Repressor, domain 2"/>
    <property type="match status" value="1"/>
</dbReference>
<keyword evidence="1 2" id="KW-0238">DNA-binding</keyword>
<dbReference type="InterPro" id="IPR050109">
    <property type="entry name" value="HTH-type_TetR-like_transc_reg"/>
</dbReference>
<dbReference type="SUPFAM" id="SSF46689">
    <property type="entry name" value="Homeodomain-like"/>
    <property type="match status" value="1"/>
</dbReference>
<sequence>MKAKDKILIAAQAIFYRQGMQKPSIKSIYEDAGVSKMTFYRLFKDKEDLARAVMEDILESSFAEYLQVMTEDIPFGEKLEQILLLKMQKTEGLSSLFYEEVMKNAQIAPIIQQHSQKQYQQFIEDLEKGKQEGAIKEDFNPHQIIYLIQYISKLADDPAYQQLFTDIQQMTKATTEFLFFGIAGGQK</sequence>
<organism evidence="4 5">
    <name type="scientific">Persicobacter psychrovividus</name>
    <dbReference type="NCBI Taxonomy" id="387638"/>
    <lineage>
        <taxon>Bacteria</taxon>
        <taxon>Pseudomonadati</taxon>
        <taxon>Bacteroidota</taxon>
        <taxon>Cytophagia</taxon>
        <taxon>Cytophagales</taxon>
        <taxon>Persicobacteraceae</taxon>
        <taxon>Persicobacter</taxon>
    </lineage>
</organism>
<proteinExistence type="predicted"/>
<dbReference type="RefSeq" id="WP_338398327.1">
    <property type="nucleotide sequence ID" value="NZ_AP025293.1"/>
</dbReference>
<evidence type="ECO:0000259" key="3">
    <source>
        <dbReference type="PROSITE" id="PS50977"/>
    </source>
</evidence>
<evidence type="ECO:0000256" key="1">
    <source>
        <dbReference type="ARBA" id="ARBA00023125"/>
    </source>
</evidence>
<dbReference type="InterPro" id="IPR009057">
    <property type="entry name" value="Homeodomain-like_sf"/>
</dbReference>
<reference evidence="4 5" key="1">
    <citation type="submission" date="2021-12" db="EMBL/GenBank/DDBJ databases">
        <title>Genome sequencing of bacteria with rrn-lacking chromosome and rrn-plasmid.</title>
        <authorList>
            <person name="Anda M."/>
            <person name="Iwasaki W."/>
        </authorList>
    </citation>
    <scope>NUCLEOTIDE SEQUENCE [LARGE SCALE GENOMIC DNA]</scope>
    <source>
        <strain evidence="4 5">NBRC 101262</strain>
        <plasmid evidence="4 5">pPP1</plasmid>
    </source>
</reference>
<evidence type="ECO:0000313" key="5">
    <source>
        <dbReference type="Proteomes" id="UP001354989"/>
    </source>
</evidence>
<dbReference type="PRINTS" id="PR00455">
    <property type="entry name" value="HTHTETR"/>
</dbReference>
<dbReference type="PROSITE" id="PS50977">
    <property type="entry name" value="HTH_TETR_2"/>
    <property type="match status" value="1"/>
</dbReference>
<dbReference type="InterPro" id="IPR001647">
    <property type="entry name" value="HTH_TetR"/>
</dbReference>
<dbReference type="PANTHER" id="PTHR30328">
    <property type="entry name" value="TRANSCRIPTIONAL REPRESSOR"/>
    <property type="match status" value="1"/>
</dbReference>
<dbReference type="SUPFAM" id="SSF48498">
    <property type="entry name" value="Tetracyclin repressor-like, C-terminal domain"/>
    <property type="match status" value="1"/>
</dbReference>
<name>A0ABN6LG45_9BACT</name>
<keyword evidence="4" id="KW-0614">Plasmid</keyword>
<evidence type="ECO:0000256" key="2">
    <source>
        <dbReference type="PROSITE-ProRule" id="PRU00335"/>
    </source>
</evidence>
<dbReference type="Proteomes" id="UP001354989">
    <property type="component" value="Plasmid pPP1"/>
</dbReference>
<dbReference type="PANTHER" id="PTHR30328:SF54">
    <property type="entry name" value="HTH-TYPE TRANSCRIPTIONAL REPRESSOR SCO4008"/>
    <property type="match status" value="1"/>
</dbReference>
<dbReference type="EMBL" id="AP025293">
    <property type="protein sequence ID" value="BDD00452.1"/>
    <property type="molecule type" value="Genomic_DNA"/>
</dbReference>
<accession>A0ABN6LG45</accession>
<dbReference type="Pfam" id="PF00440">
    <property type="entry name" value="TetR_N"/>
    <property type="match status" value="1"/>
</dbReference>
<feature type="domain" description="HTH tetR-type" evidence="3">
    <location>
        <begin position="1"/>
        <end position="61"/>
    </location>
</feature>
<geneLocation type="plasmid" evidence="4 5">
    <name>pPP1</name>
</geneLocation>
<feature type="DNA-binding region" description="H-T-H motif" evidence="2">
    <location>
        <begin position="24"/>
        <end position="43"/>
    </location>
</feature>
<gene>
    <name evidence="4" type="ORF">PEPS_27320</name>
</gene>
<protein>
    <recommendedName>
        <fullName evidence="3">HTH tetR-type domain-containing protein</fullName>
    </recommendedName>
</protein>
<dbReference type="InterPro" id="IPR036271">
    <property type="entry name" value="Tet_transcr_reg_TetR-rel_C_sf"/>
</dbReference>
<evidence type="ECO:0000313" key="4">
    <source>
        <dbReference type="EMBL" id="BDD00452.1"/>
    </source>
</evidence>